<dbReference type="RefSeq" id="WP_244630267.1">
    <property type="nucleotide sequence ID" value="NZ_BMIF01000003.1"/>
</dbReference>
<sequence>MAEERVVEAVEVTTRPIRSFRIRSDEERFGSLQFIGGFELKSSYPEFGGFSSFRFVQPGGRIVGVTDNGMWFFAGIERDEAFRPVGVSDFSMQPILSGNRREKESSDAEAVAIKGSKAYVGFERQHRITQFELGNDRAGNPERDIPPLIPLYELRTNRGFETLAFAPEDSALAGALVVVTEKSLDQAGNIFAAVLEGPREGIFTVKRDAGYDITDGAFLPNGDMLLLERRFSVLSGVAMRIRRIPASAIAPGHVADGTVLLEADMDYQTDNMEGLDVWRAPDGALMVSLMSDDNQSIFQRNLYLEFRYVGK</sequence>
<evidence type="ECO:0000313" key="3">
    <source>
        <dbReference type="Proteomes" id="UP000636264"/>
    </source>
</evidence>
<comment type="caution">
    <text evidence="2">The sequence shown here is derived from an EMBL/GenBank/DDBJ whole genome shotgun (WGS) entry which is preliminary data.</text>
</comment>
<dbReference type="Proteomes" id="UP000636264">
    <property type="component" value="Unassembled WGS sequence"/>
</dbReference>
<gene>
    <name evidence="2" type="ORF">GCM10011385_14830</name>
</gene>
<reference evidence="2" key="1">
    <citation type="journal article" date="2014" name="Int. J. Syst. Evol. Microbiol.">
        <title>Complete genome sequence of Corynebacterium casei LMG S-19264T (=DSM 44701T), isolated from a smear-ripened cheese.</title>
        <authorList>
            <consortium name="US DOE Joint Genome Institute (JGI-PGF)"/>
            <person name="Walter F."/>
            <person name="Albersmeier A."/>
            <person name="Kalinowski J."/>
            <person name="Ruckert C."/>
        </authorList>
    </citation>
    <scope>NUCLEOTIDE SEQUENCE</scope>
    <source>
        <strain evidence="2">CGMCC 1.15320</strain>
    </source>
</reference>
<dbReference type="PIRSF" id="PIRSF031900">
    <property type="entry name" value="UCP031900"/>
    <property type="match status" value="1"/>
</dbReference>
<feature type="domain" description="Phytase-like" evidence="1">
    <location>
        <begin position="46"/>
        <end position="294"/>
    </location>
</feature>
<dbReference type="Pfam" id="PF13449">
    <property type="entry name" value="Phytase-like"/>
    <property type="match status" value="1"/>
</dbReference>
<accession>A0A916W2T6</accession>
<protein>
    <recommendedName>
        <fullName evidence="1">Phytase-like domain-containing protein</fullName>
    </recommendedName>
</protein>
<proteinExistence type="predicted"/>
<evidence type="ECO:0000313" key="2">
    <source>
        <dbReference type="EMBL" id="GGA62120.1"/>
    </source>
</evidence>
<dbReference type="InterPro" id="IPR014567">
    <property type="entry name" value="UCP031900"/>
</dbReference>
<dbReference type="InterPro" id="IPR027372">
    <property type="entry name" value="Phytase-like_dom"/>
</dbReference>
<reference evidence="2" key="2">
    <citation type="submission" date="2020-09" db="EMBL/GenBank/DDBJ databases">
        <authorList>
            <person name="Sun Q."/>
            <person name="Zhou Y."/>
        </authorList>
    </citation>
    <scope>NUCLEOTIDE SEQUENCE</scope>
    <source>
        <strain evidence="2">CGMCC 1.15320</strain>
    </source>
</reference>
<name>A0A916W2T6_9HYPH</name>
<evidence type="ECO:0000259" key="1">
    <source>
        <dbReference type="Pfam" id="PF13449"/>
    </source>
</evidence>
<dbReference type="AlphaFoldDB" id="A0A916W2T6"/>
<dbReference type="EMBL" id="BMIF01000003">
    <property type="protein sequence ID" value="GGA62120.1"/>
    <property type="molecule type" value="Genomic_DNA"/>
</dbReference>
<keyword evidence="3" id="KW-1185">Reference proteome</keyword>
<organism evidence="2 3">
    <name type="scientific">Nitratireductor aestuarii</name>
    <dbReference type="NCBI Taxonomy" id="1735103"/>
    <lineage>
        <taxon>Bacteria</taxon>
        <taxon>Pseudomonadati</taxon>
        <taxon>Pseudomonadota</taxon>
        <taxon>Alphaproteobacteria</taxon>
        <taxon>Hyphomicrobiales</taxon>
        <taxon>Phyllobacteriaceae</taxon>
        <taxon>Nitratireductor</taxon>
    </lineage>
</organism>